<reference evidence="1 2" key="1">
    <citation type="submission" date="2019-06" db="EMBL/GenBank/DDBJ databases">
        <title>Draft genome sequences of 15 bacterial species constituting the stable defined intestinal microbiota of the GM15 gnotobiotic mouse model.</title>
        <authorList>
            <person name="Elie C."/>
            <person name="Mathieu A."/>
            <person name="Saliou A."/>
            <person name="Darnaud M."/>
            <person name="Leulier F."/>
            <person name="Tamellini A."/>
        </authorList>
    </citation>
    <scope>NUCLEOTIDE SEQUENCE [LARGE SCALE GENOMIC DNA]</scope>
    <source>
        <strain evidence="1 2">JM4-15</strain>
    </source>
</reference>
<name>A0A845T8T0_9FIRM</name>
<dbReference type="Proteomes" id="UP000462501">
    <property type="component" value="Unassembled WGS sequence"/>
</dbReference>
<dbReference type="RefSeq" id="WP_162221998.1">
    <property type="nucleotide sequence ID" value="NZ_JANJZM010000020.1"/>
</dbReference>
<dbReference type="AlphaFoldDB" id="A0A845T8T0"/>
<proteinExistence type="predicted"/>
<protein>
    <submittedName>
        <fullName evidence="1">Uncharacterized protein</fullName>
    </submittedName>
</protein>
<organism evidence="1 2">
    <name type="scientific">Anaerotruncus colihominis</name>
    <dbReference type="NCBI Taxonomy" id="169435"/>
    <lineage>
        <taxon>Bacteria</taxon>
        <taxon>Bacillati</taxon>
        <taxon>Bacillota</taxon>
        <taxon>Clostridia</taxon>
        <taxon>Eubacteriales</taxon>
        <taxon>Oscillospiraceae</taxon>
        <taxon>Anaerotruncus</taxon>
    </lineage>
</organism>
<evidence type="ECO:0000313" key="2">
    <source>
        <dbReference type="Proteomes" id="UP000462501"/>
    </source>
</evidence>
<comment type="caution">
    <text evidence="1">The sequence shown here is derived from an EMBL/GenBank/DDBJ whole genome shotgun (WGS) entry which is preliminary data.</text>
</comment>
<gene>
    <name evidence="1" type="ORF">FMM72_16205</name>
</gene>
<sequence>MAQLPNVKLNVHPSMFDLMMAVLERNTTAEDVPTRNSAQDLMEKRMRFSRRCCGVGGKPYVSMWMYESEASELIWQLLYACIGAYEVEKEYSAELKEGGEGDTR</sequence>
<accession>A0A845T8T0</accession>
<evidence type="ECO:0000313" key="1">
    <source>
        <dbReference type="EMBL" id="NDO40731.1"/>
    </source>
</evidence>
<dbReference type="EMBL" id="VIQT01000024">
    <property type="protein sequence ID" value="NDO40731.1"/>
    <property type="molecule type" value="Genomic_DNA"/>
</dbReference>